<dbReference type="EMBL" id="CAJPEV010025646">
    <property type="protein sequence ID" value="CAG0908640.1"/>
    <property type="molecule type" value="Genomic_DNA"/>
</dbReference>
<feature type="non-terminal residue" evidence="14">
    <location>
        <position position="1"/>
    </location>
</feature>
<keyword evidence="5 12" id="KW-0812">Transmembrane</keyword>
<comment type="similarity">
    <text evidence="2 12">Belongs to the amiloride-sensitive sodium channel (TC 1.A.6) family.</text>
</comment>
<evidence type="ECO:0000256" key="9">
    <source>
        <dbReference type="ARBA" id="ARBA00023136"/>
    </source>
</evidence>
<feature type="transmembrane region" description="Helical" evidence="13">
    <location>
        <begin position="68"/>
        <end position="95"/>
    </location>
</feature>
<sequence length="175" mass="19845">KSLLWSMGGSMGIDVPPNKDSISPEKISQFLNMVQDDLVKVDVYFQSLNLNVIEQQPKRDLKSLISDLGGILGIYLGLCIIVLIEIFEFLFLLVYNAAAYFCCPSSAIRPVTVENPKARREVLSKRSRSLSPRPNLQLQPYTKYSPSFKEMAAVPVTMPQEYMNPRKSYENPFTF</sequence>
<comment type="subcellular location">
    <subcellularLocation>
        <location evidence="1">Membrane</location>
        <topology evidence="1">Multi-pass membrane protein</topology>
    </subcellularLocation>
</comment>
<evidence type="ECO:0000256" key="13">
    <source>
        <dbReference type="SAM" id="Phobius"/>
    </source>
</evidence>
<accession>A0A7R9AJM9</accession>
<keyword evidence="11 12" id="KW-0407">Ion channel</keyword>
<evidence type="ECO:0000256" key="10">
    <source>
        <dbReference type="ARBA" id="ARBA00023201"/>
    </source>
</evidence>
<dbReference type="Proteomes" id="UP000677054">
    <property type="component" value="Unassembled WGS sequence"/>
</dbReference>
<dbReference type="AlphaFoldDB" id="A0A7R9AJM9"/>
<evidence type="ECO:0000256" key="5">
    <source>
        <dbReference type="ARBA" id="ARBA00022692"/>
    </source>
</evidence>
<dbReference type="PRINTS" id="PR01078">
    <property type="entry name" value="AMINACHANNEL"/>
</dbReference>
<evidence type="ECO:0000256" key="6">
    <source>
        <dbReference type="ARBA" id="ARBA00022989"/>
    </source>
</evidence>
<dbReference type="GO" id="GO:0005886">
    <property type="term" value="C:plasma membrane"/>
    <property type="evidence" value="ECO:0007669"/>
    <property type="project" value="TreeGrafter"/>
</dbReference>
<evidence type="ECO:0000256" key="3">
    <source>
        <dbReference type="ARBA" id="ARBA00022448"/>
    </source>
</evidence>
<keyword evidence="10 12" id="KW-0739">Sodium transport</keyword>
<name>A0A7R9AJM9_9CRUS</name>
<organism evidence="14">
    <name type="scientific">Darwinula stevensoni</name>
    <dbReference type="NCBI Taxonomy" id="69355"/>
    <lineage>
        <taxon>Eukaryota</taxon>
        <taxon>Metazoa</taxon>
        <taxon>Ecdysozoa</taxon>
        <taxon>Arthropoda</taxon>
        <taxon>Crustacea</taxon>
        <taxon>Oligostraca</taxon>
        <taxon>Ostracoda</taxon>
        <taxon>Podocopa</taxon>
        <taxon>Podocopida</taxon>
        <taxon>Darwinulocopina</taxon>
        <taxon>Darwinuloidea</taxon>
        <taxon>Darwinulidae</taxon>
        <taxon>Darwinula</taxon>
    </lineage>
</organism>
<evidence type="ECO:0000256" key="11">
    <source>
        <dbReference type="ARBA" id="ARBA00023303"/>
    </source>
</evidence>
<gene>
    <name evidence="14" type="ORF">DSTB1V02_LOCUS15151</name>
</gene>
<evidence type="ECO:0000256" key="12">
    <source>
        <dbReference type="RuleBase" id="RU000679"/>
    </source>
</evidence>
<evidence type="ECO:0000313" key="14">
    <source>
        <dbReference type="EMBL" id="CAD7255406.1"/>
    </source>
</evidence>
<dbReference type="Pfam" id="PF00858">
    <property type="entry name" value="ASC"/>
    <property type="match status" value="1"/>
</dbReference>
<evidence type="ECO:0000256" key="7">
    <source>
        <dbReference type="ARBA" id="ARBA00023053"/>
    </source>
</evidence>
<dbReference type="GO" id="GO:0015280">
    <property type="term" value="F:ligand-gated sodium channel activity"/>
    <property type="evidence" value="ECO:0007669"/>
    <property type="project" value="TreeGrafter"/>
</dbReference>
<evidence type="ECO:0000256" key="4">
    <source>
        <dbReference type="ARBA" id="ARBA00022461"/>
    </source>
</evidence>
<keyword evidence="6 13" id="KW-1133">Transmembrane helix</keyword>
<dbReference type="PANTHER" id="PTHR11690:SF300">
    <property type="entry name" value="PICKPOCKET PROTEIN 19"/>
    <property type="match status" value="1"/>
</dbReference>
<keyword evidence="3 12" id="KW-0813">Transport</keyword>
<dbReference type="Gene3D" id="1.10.287.770">
    <property type="entry name" value="YojJ-like"/>
    <property type="match status" value="1"/>
</dbReference>
<protein>
    <submittedName>
        <fullName evidence="14">Uncharacterized protein</fullName>
    </submittedName>
</protein>
<keyword evidence="7" id="KW-0915">Sodium</keyword>
<evidence type="ECO:0000256" key="8">
    <source>
        <dbReference type="ARBA" id="ARBA00023065"/>
    </source>
</evidence>
<dbReference type="InterPro" id="IPR001873">
    <property type="entry name" value="ENaC"/>
</dbReference>
<keyword evidence="15" id="KW-1185">Reference proteome</keyword>
<evidence type="ECO:0000256" key="2">
    <source>
        <dbReference type="ARBA" id="ARBA00007193"/>
    </source>
</evidence>
<dbReference type="PANTHER" id="PTHR11690">
    <property type="entry name" value="AMILORIDE-SENSITIVE SODIUM CHANNEL-RELATED"/>
    <property type="match status" value="1"/>
</dbReference>
<keyword evidence="9 13" id="KW-0472">Membrane</keyword>
<reference evidence="14" key="1">
    <citation type="submission" date="2020-11" db="EMBL/GenBank/DDBJ databases">
        <authorList>
            <person name="Tran Van P."/>
        </authorList>
    </citation>
    <scope>NUCLEOTIDE SEQUENCE</scope>
</reference>
<dbReference type="EMBL" id="LR925164">
    <property type="protein sequence ID" value="CAD7255406.1"/>
    <property type="molecule type" value="Genomic_DNA"/>
</dbReference>
<proteinExistence type="inferred from homology"/>
<evidence type="ECO:0000256" key="1">
    <source>
        <dbReference type="ARBA" id="ARBA00004141"/>
    </source>
</evidence>
<evidence type="ECO:0000313" key="15">
    <source>
        <dbReference type="Proteomes" id="UP000677054"/>
    </source>
</evidence>
<keyword evidence="4 12" id="KW-0894">Sodium channel</keyword>
<keyword evidence="8 12" id="KW-0406">Ion transport</keyword>